<name>A0ACC2VJU1_9TREE</name>
<sequence length="196" mass="22258">MSSYRPNVVNGMNASPIPILRRRRDSMFSESDEKVEESSDYYRQSQPLIAIKRAAVTMVIITVAPTERETIHFRNSLDSRRLRRREVQLHVAVKTVSQPIRYHVIHITLQRIAPMDMSPIITAISNGNTTAQVPGTPLAPVKNARHRFIRAGITFITATPANMHSQFQATPTRITLRPVCYPAKSRSKAFRRLGNR</sequence>
<proteinExistence type="predicted"/>
<evidence type="ECO:0000313" key="2">
    <source>
        <dbReference type="Proteomes" id="UP001230649"/>
    </source>
</evidence>
<dbReference type="Proteomes" id="UP001230649">
    <property type="component" value="Unassembled WGS sequence"/>
</dbReference>
<gene>
    <name evidence="1" type="ORF">QFC20_005751</name>
</gene>
<accession>A0ACC2VJU1</accession>
<protein>
    <submittedName>
        <fullName evidence="1">Uncharacterized protein</fullName>
    </submittedName>
</protein>
<evidence type="ECO:0000313" key="1">
    <source>
        <dbReference type="EMBL" id="KAJ9099350.1"/>
    </source>
</evidence>
<organism evidence="1 2">
    <name type="scientific">Naganishia adeliensis</name>
    <dbReference type="NCBI Taxonomy" id="92952"/>
    <lineage>
        <taxon>Eukaryota</taxon>
        <taxon>Fungi</taxon>
        <taxon>Dikarya</taxon>
        <taxon>Basidiomycota</taxon>
        <taxon>Agaricomycotina</taxon>
        <taxon>Tremellomycetes</taxon>
        <taxon>Filobasidiales</taxon>
        <taxon>Filobasidiaceae</taxon>
        <taxon>Naganishia</taxon>
    </lineage>
</organism>
<comment type="caution">
    <text evidence="1">The sequence shown here is derived from an EMBL/GenBank/DDBJ whole genome shotgun (WGS) entry which is preliminary data.</text>
</comment>
<keyword evidence="2" id="KW-1185">Reference proteome</keyword>
<reference evidence="1" key="1">
    <citation type="submission" date="2023-04" db="EMBL/GenBank/DDBJ databases">
        <title>Draft Genome sequencing of Naganishia species isolated from polar environments using Oxford Nanopore Technology.</title>
        <authorList>
            <person name="Leo P."/>
            <person name="Venkateswaran K."/>
        </authorList>
    </citation>
    <scope>NUCLEOTIDE SEQUENCE</scope>
    <source>
        <strain evidence="1">MNA-CCFEE 5262</strain>
    </source>
</reference>
<dbReference type="EMBL" id="JASBWS010000085">
    <property type="protein sequence ID" value="KAJ9099350.1"/>
    <property type="molecule type" value="Genomic_DNA"/>
</dbReference>